<dbReference type="GO" id="GO:0008061">
    <property type="term" value="F:chitin binding"/>
    <property type="evidence" value="ECO:0007669"/>
    <property type="project" value="UniProtKB-UniRule"/>
</dbReference>
<dbReference type="EC" id="3.2.1.14" evidence="3"/>
<dbReference type="SUPFAM" id="SSF54556">
    <property type="entry name" value="Chitinase insertion domain"/>
    <property type="match status" value="1"/>
</dbReference>
<dbReference type="Gene3D" id="3.30.60.10">
    <property type="entry name" value="Endochitinase-like"/>
    <property type="match status" value="1"/>
</dbReference>
<feature type="domain" description="GH18" evidence="16">
    <location>
        <begin position="121"/>
        <end position="475"/>
    </location>
</feature>
<evidence type="ECO:0000256" key="12">
    <source>
        <dbReference type="RuleBase" id="RU000489"/>
    </source>
</evidence>
<keyword evidence="10" id="KW-0624">Polysaccharide degradation</keyword>
<keyword evidence="9 12" id="KW-0326">Glycosidase</keyword>
<proteinExistence type="inferred from homology"/>
<keyword evidence="8" id="KW-0119">Carbohydrate metabolism</keyword>
<feature type="signal peptide" evidence="14">
    <location>
        <begin position="1"/>
        <end position="20"/>
    </location>
</feature>
<evidence type="ECO:0000256" key="13">
    <source>
        <dbReference type="SAM" id="MobiDB-lite"/>
    </source>
</evidence>
<dbReference type="PROSITE" id="PS01095">
    <property type="entry name" value="GH18_1"/>
    <property type="match status" value="1"/>
</dbReference>
<evidence type="ECO:0000256" key="5">
    <source>
        <dbReference type="ARBA" id="ARBA00022801"/>
    </source>
</evidence>
<evidence type="ECO:0000256" key="7">
    <source>
        <dbReference type="ARBA" id="ARBA00023026"/>
    </source>
</evidence>
<dbReference type="PROSITE" id="PS51910">
    <property type="entry name" value="GH18_2"/>
    <property type="match status" value="1"/>
</dbReference>
<evidence type="ECO:0000259" key="16">
    <source>
        <dbReference type="PROSITE" id="PS51910"/>
    </source>
</evidence>
<dbReference type="Pfam" id="PF00704">
    <property type="entry name" value="Glyco_hydro_18"/>
    <property type="match status" value="1"/>
</dbReference>
<evidence type="ECO:0000256" key="11">
    <source>
        <dbReference type="PROSITE-ProRule" id="PRU00261"/>
    </source>
</evidence>
<evidence type="ECO:0000256" key="6">
    <source>
        <dbReference type="ARBA" id="ARBA00023024"/>
    </source>
</evidence>
<dbReference type="InterPro" id="IPR029070">
    <property type="entry name" value="Chitinase_insertion_sf"/>
</dbReference>
<feature type="compositionally biased region" description="Polar residues" evidence="13">
    <location>
        <begin position="768"/>
        <end position="783"/>
    </location>
</feature>
<evidence type="ECO:0000256" key="3">
    <source>
        <dbReference type="ARBA" id="ARBA00012729"/>
    </source>
</evidence>
<feature type="region of interest" description="Disordered" evidence="13">
    <location>
        <begin position="1136"/>
        <end position="1163"/>
    </location>
</feature>
<feature type="domain" description="Chitin-binding type-1" evidence="15">
    <location>
        <begin position="64"/>
        <end position="107"/>
    </location>
</feature>
<dbReference type="InterPro" id="IPR001223">
    <property type="entry name" value="Glyco_hydro18_cat"/>
</dbReference>
<dbReference type="SUPFAM" id="SSF51445">
    <property type="entry name" value="(Trans)glycosidases"/>
    <property type="match status" value="1"/>
</dbReference>
<dbReference type="InterPro" id="IPR011583">
    <property type="entry name" value="Chitinase_II/V-like_cat"/>
</dbReference>
<name>A0A022W7L3_TRIRU</name>
<accession>A0A022W7L3</accession>
<dbReference type="PANTHER" id="PTHR11177:SF402">
    <property type="entry name" value="CHITINASE"/>
    <property type="match status" value="1"/>
</dbReference>
<dbReference type="InterPro" id="IPR001579">
    <property type="entry name" value="Glyco_hydro_18_chit_AS"/>
</dbReference>
<dbReference type="PANTHER" id="PTHR11177">
    <property type="entry name" value="CHITINASE"/>
    <property type="match status" value="1"/>
</dbReference>
<dbReference type="InterPro" id="IPR018371">
    <property type="entry name" value="Chitin-binding_1_CS"/>
</dbReference>
<keyword evidence="11" id="KW-1015">Disulfide bond</keyword>
<dbReference type="InterPro" id="IPR050314">
    <property type="entry name" value="Glycosyl_Hydrlase_18"/>
</dbReference>
<comment type="caution">
    <text evidence="11">Lacks conserved residue(s) required for the propagation of feature annotation.</text>
</comment>
<dbReference type="Pfam" id="PF00187">
    <property type="entry name" value="Chitin_bind_1"/>
    <property type="match status" value="1"/>
</dbReference>
<evidence type="ECO:0000256" key="1">
    <source>
        <dbReference type="ARBA" id="ARBA00000822"/>
    </source>
</evidence>
<comment type="similarity">
    <text evidence="2">Belongs to the glycosyl hydrolase 18 family. Chitinase class V subfamily.</text>
</comment>
<gene>
    <name evidence="17" type="ORF">H103_03055</name>
</gene>
<keyword evidence="6" id="KW-0146">Chitin degradation</keyword>
<dbReference type="CDD" id="cd00035">
    <property type="entry name" value="ChtBD1"/>
    <property type="match status" value="1"/>
</dbReference>
<dbReference type="HOGENOM" id="CLU_008176_0_0_1"/>
<feature type="compositionally biased region" description="Polar residues" evidence="13">
    <location>
        <begin position="802"/>
        <end position="823"/>
    </location>
</feature>
<sequence length="1350" mass="146320">MKIYFFASLLFLSNVTTLYAFPASDSTCSASKKCKVGCCSKFGSCGFGPDFCGPKVCVSGCDAKAECGKYAPKGQEKCPLNVCCSKWGFCGTSEEFCGKGCANGCDKVKTPSCAGGASATKRYVGYFEGWNHEHPCDTIHPSHINYKPWTHLNYAFATINPDHTLGTMGYYADEFYRAFTNLKTKKPSLKCFLSVGGWDAGGKVFSVMASSAASRKVFIDSVIKTLEMYGFDGLDIDWEYPVADDRGGSKADYENYVLLLRELKDAFGTKYGLSMAIPASYWYLRGFDLKNMVKYVDWFNVMSYDIHGTWDGHSEWTKEVINPHTNLTEISAGLDLLWRNSVPPGKVLLGLGFYGRSFTLGDPRCNSPGCSFKRTGDENSGGARPGRCTLNSGTLSNYEINRILKAKSPELVYNDEAGVNWITWDSDQWVSFDDGRTLKQKASFANNLCLGGTFAWALDLGGPGTMSRPDELNGNTLSLDGADLEGGDSGSGDVYISPEIYKVDKPGIACIPPCTFIMPRLTLDEVTTITFPPYTTSLEVLWWTAQAITLPGGAISSSIGSVRTIQSTTISIPPLTTSVLDMWHWPVTQTDISSTTYAVISSILPPPFMITNSVPAGAVAPPQNTGSGHQAGQPEVPHSGQPIRDGKQLTQAGGQLTQGTTQPSRGASQLTQGGGQLTHGGDQPTQGGGQPTQDNKQSINNNDQAGRGSVQLSNNGQPTHGDSRPTPGRRPDTSTTKDLLSRESSEAAKNTFDGHTTQPNPNPHNNPTSSPGDRQSTPSNTGHATERPTTGAPPRMSDKATDNPTNGHNSHPTSNQKSDSSTDIVIIPFPGGKVSHKGGSFPTPPPGSRMFTPKPYPLSSVRDNGKLPTVSFTSGPPSPTCTKDCGKKCKGAFCDCKDKDCTNHGKDFIDPNDPDPPKDMDRRKCIVPQCEDGNCKPGNLCSNFDCVGPDCHDGICLGPNCARLPCLGKNCLPGCKGPGCKSPGCIGECNDNGECIHSHCMNFGCTGVDCLPPCLGCPPVCKGPRCRAFKCQGKGCKNGFCTGSECKQDTDDCERPDTAPRCTESIYNFKRSESVFSSTTKTKCSTVTACSVEETTVTKSTTVDKEKVLTINEHYPVHTLLSNEKYQSIANSIHKAQTKRDKSRFGPTSTTKEEPSRTVTVTPPPTFTTAHVQDQGDLRCDNDGNGVADRKELILGINFFCRKYDRYRFAGDEVGVWKDRTSPAVLVRGDCSKGKCKSYVTFRIGREKDRKGCPGDFVVSGRGDVDDQCGQNFRQIVDRCHTSGENHKGGGFFTTKCETWLINIRTNSYQKYKKEQWEATLKVNHAPPNLRDPQWDDYFPGVVGEPPQDE</sequence>
<dbReference type="SMART" id="SM00270">
    <property type="entry name" value="ChtBD1"/>
    <property type="match status" value="2"/>
</dbReference>
<organism evidence="17">
    <name type="scientific">Trichophyton rubrum CBS 288.86</name>
    <dbReference type="NCBI Taxonomy" id="1215330"/>
    <lineage>
        <taxon>Eukaryota</taxon>
        <taxon>Fungi</taxon>
        <taxon>Dikarya</taxon>
        <taxon>Ascomycota</taxon>
        <taxon>Pezizomycotina</taxon>
        <taxon>Eurotiomycetes</taxon>
        <taxon>Eurotiomycetidae</taxon>
        <taxon>Onygenales</taxon>
        <taxon>Arthrodermataceae</taxon>
        <taxon>Trichophyton</taxon>
    </lineage>
</organism>
<dbReference type="InterPro" id="IPR036861">
    <property type="entry name" value="Endochitinase-like_sf"/>
</dbReference>
<evidence type="ECO:0000256" key="4">
    <source>
        <dbReference type="ARBA" id="ARBA00022669"/>
    </source>
</evidence>
<keyword evidence="5 12" id="KW-0378">Hydrolase</keyword>
<dbReference type="PROSITE" id="PS00026">
    <property type="entry name" value="CHIT_BIND_I_1"/>
    <property type="match status" value="1"/>
</dbReference>
<evidence type="ECO:0000256" key="2">
    <source>
        <dbReference type="ARBA" id="ARBA00008682"/>
    </source>
</evidence>
<keyword evidence="4 11" id="KW-0147">Chitin-binding</keyword>
<feature type="disulfide bond" evidence="11">
    <location>
        <begin position="101"/>
        <end position="105"/>
    </location>
</feature>
<dbReference type="GO" id="GO:0006032">
    <property type="term" value="P:chitin catabolic process"/>
    <property type="evidence" value="ECO:0007669"/>
    <property type="project" value="UniProtKB-KW"/>
</dbReference>
<dbReference type="Proteomes" id="UP000023758">
    <property type="component" value="Unassembled WGS sequence"/>
</dbReference>
<dbReference type="SUPFAM" id="SSF57016">
    <property type="entry name" value="Plant lectins/antimicrobial peptides"/>
    <property type="match status" value="1"/>
</dbReference>
<keyword evidence="7" id="KW-0843">Virulence</keyword>
<evidence type="ECO:0000256" key="9">
    <source>
        <dbReference type="ARBA" id="ARBA00023295"/>
    </source>
</evidence>
<feature type="chain" id="PRO_5001508201" description="chitinase" evidence="14">
    <location>
        <begin position="21"/>
        <end position="1350"/>
    </location>
</feature>
<feature type="disulfide bond" evidence="11">
    <location>
        <begin position="83"/>
        <end position="97"/>
    </location>
</feature>
<evidence type="ECO:0000256" key="8">
    <source>
        <dbReference type="ARBA" id="ARBA00023277"/>
    </source>
</evidence>
<feature type="region of interest" description="Disordered" evidence="13">
    <location>
        <begin position="1325"/>
        <end position="1350"/>
    </location>
</feature>
<dbReference type="InterPro" id="IPR001002">
    <property type="entry name" value="Chitin-bd_1"/>
</dbReference>
<evidence type="ECO:0000259" key="15">
    <source>
        <dbReference type="PROSITE" id="PS50941"/>
    </source>
</evidence>
<dbReference type="Gene3D" id="3.10.50.10">
    <property type="match status" value="1"/>
</dbReference>
<feature type="disulfide bond" evidence="11">
    <location>
        <begin position="78"/>
        <end position="90"/>
    </location>
</feature>
<keyword evidence="14" id="KW-0732">Signal</keyword>
<protein>
    <recommendedName>
        <fullName evidence="3">chitinase</fullName>
        <ecNumber evidence="3">3.2.1.14</ecNumber>
    </recommendedName>
</protein>
<dbReference type="SMART" id="SM00636">
    <property type="entry name" value="Glyco_18"/>
    <property type="match status" value="1"/>
</dbReference>
<dbReference type="GO" id="GO:0008843">
    <property type="term" value="F:endochitinase activity"/>
    <property type="evidence" value="ECO:0007669"/>
    <property type="project" value="UniProtKB-EC"/>
</dbReference>
<comment type="catalytic activity">
    <reaction evidence="1">
        <text>Random endo-hydrolysis of N-acetyl-beta-D-glucosaminide (1-&gt;4)-beta-linkages in chitin and chitodextrins.</text>
        <dbReference type="EC" id="3.2.1.14"/>
    </reaction>
</comment>
<feature type="compositionally biased region" description="Low complexity" evidence="13">
    <location>
        <begin position="648"/>
        <end position="662"/>
    </location>
</feature>
<dbReference type="EMBL" id="KK207795">
    <property type="protein sequence ID" value="EZF54116.1"/>
    <property type="molecule type" value="Genomic_DNA"/>
</dbReference>
<reference evidence="17" key="1">
    <citation type="submission" date="2014-02" db="EMBL/GenBank/DDBJ databases">
        <title>The Genome Sequence of Trichophyton rubrum (morphotype fischeri) CBS 288.86.</title>
        <authorList>
            <consortium name="The Broad Institute Genomics Platform"/>
            <person name="Cuomo C.A."/>
            <person name="White T.C."/>
            <person name="Graser Y."/>
            <person name="Martinez-Rossi N."/>
            <person name="Heitman J."/>
            <person name="Young S.K."/>
            <person name="Zeng Q."/>
            <person name="Gargeya S."/>
            <person name="Abouelleil A."/>
            <person name="Alvarado L."/>
            <person name="Chapman S.B."/>
            <person name="Gainer-Dewar J."/>
            <person name="Goldberg J."/>
            <person name="Griggs A."/>
            <person name="Gujja S."/>
            <person name="Hansen M."/>
            <person name="Howarth C."/>
            <person name="Imamovic A."/>
            <person name="Larimer J."/>
            <person name="Martinez D."/>
            <person name="Murphy C."/>
            <person name="Pearson M.D."/>
            <person name="Persinoti G."/>
            <person name="Poon T."/>
            <person name="Priest M."/>
            <person name="Roberts A.D."/>
            <person name="Saif S."/>
            <person name="Shea T.D."/>
            <person name="Sykes S.N."/>
            <person name="Wortman J."/>
            <person name="Nusbaum C."/>
            <person name="Birren B."/>
        </authorList>
    </citation>
    <scope>NUCLEOTIDE SEQUENCE [LARGE SCALE GENOMIC DNA]</scope>
    <source>
        <strain evidence="17">CBS 288.86</strain>
    </source>
</reference>
<dbReference type="InterPro" id="IPR017853">
    <property type="entry name" value="GH"/>
</dbReference>
<evidence type="ECO:0000256" key="10">
    <source>
        <dbReference type="ARBA" id="ARBA00023326"/>
    </source>
</evidence>
<evidence type="ECO:0000313" key="17">
    <source>
        <dbReference type="EMBL" id="EZF54116.1"/>
    </source>
</evidence>
<feature type="compositionally biased region" description="Polar residues" evidence="13">
    <location>
        <begin position="695"/>
        <end position="720"/>
    </location>
</feature>
<dbReference type="GO" id="GO:0000272">
    <property type="term" value="P:polysaccharide catabolic process"/>
    <property type="evidence" value="ECO:0007669"/>
    <property type="project" value="UniProtKB-KW"/>
</dbReference>
<evidence type="ECO:0000256" key="14">
    <source>
        <dbReference type="SAM" id="SignalP"/>
    </source>
</evidence>
<dbReference type="OrthoDB" id="4186705at2759"/>
<dbReference type="PROSITE" id="PS50941">
    <property type="entry name" value="CHIT_BIND_I_2"/>
    <property type="match status" value="1"/>
</dbReference>
<dbReference type="Gene3D" id="3.20.20.80">
    <property type="entry name" value="Glycosidases"/>
    <property type="match status" value="1"/>
</dbReference>
<feature type="region of interest" description="Disordered" evidence="13">
    <location>
        <begin position="615"/>
        <end position="826"/>
    </location>
</feature>